<sequence length="64" mass="7260">MIFNILYALIVLAWLARIVRHVLISVENKESPKYITVVRYSILAVLALAAVQLVEYLLNTAFAK</sequence>
<protein>
    <recommendedName>
        <fullName evidence="4">DUF1146 domain-containing protein</fullName>
    </recommendedName>
</protein>
<evidence type="ECO:0000313" key="3">
    <source>
        <dbReference type="Proteomes" id="UP000613030"/>
    </source>
</evidence>
<keyword evidence="1" id="KW-1133">Transmembrane helix</keyword>
<name>A0ABS1KP92_9BACT</name>
<reference evidence="2 3" key="1">
    <citation type="submission" date="2021-01" db="EMBL/GenBank/DDBJ databases">
        <title>Chryseolinea sp. Jin1 Genome sequencing and assembly.</title>
        <authorList>
            <person name="Kim I."/>
        </authorList>
    </citation>
    <scope>NUCLEOTIDE SEQUENCE [LARGE SCALE GENOMIC DNA]</scope>
    <source>
        <strain evidence="2 3">Jin1</strain>
    </source>
</reference>
<gene>
    <name evidence="2" type="ORF">JI741_08560</name>
</gene>
<feature type="transmembrane region" description="Helical" evidence="1">
    <location>
        <begin position="36"/>
        <end position="58"/>
    </location>
</feature>
<evidence type="ECO:0000256" key="1">
    <source>
        <dbReference type="SAM" id="Phobius"/>
    </source>
</evidence>
<dbReference type="EMBL" id="JAERRB010000002">
    <property type="protein sequence ID" value="MBL0741270.1"/>
    <property type="molecule type" value="Genomic_DNA"/>
</dbReference>
<dbReference type="RefSeq" id="WP_202008624.1">
    <property type="nucleotide sequence ID" value="NZ_JAERRB010000002.1"/>
</dbReference>
<keyword evidence="1" id="KW-0812">Transmembrane</keyword>
<evidence type="ECO:0000313" key="2">
    <source>
        <dbReference type="EMBL" id="MBL0741270.1"/>
    </source>
</evidence>
<proteinExistence type="predicted"/>
<organism evidence="2 3">
    <name type="scientific">Chryseolinea lacunae</name>
    <dbReference type="NCBI Taxonomy" id="2801331"/>
    <lineage>
        <taxon>Bacteria</taxon>
        <taxon>Pseudomonadati</taxon>
        <taxon>Bacteroidota</taxon>
        <taxon>Cytophagia</taxon>
        <taxon>Cytophagales</taxon>
        <taxon>Fulvivirgaceae</taxon>
        <taxon>Chryseolinea</taxon>
    </lineage>
</organism>
<comment type="caution">
    <text evidence="2">The sequence shown here is derived from an EMBL/GenBank/DDBJ whole genome shotgun (WGS) entry which is preliminary data.</text>
</comment>
<keyword evidence="3" id="KW-1185">Reference proteome</keyword>
<keyword evidence="1" id="KW-0472">Membrane</keyword>
<evidence type="ECO:0008006" key="4">
    <source>
        <dbReference type="Google" id="ProtNLM"/>
    </source>
</evidence>
<accession>A0ABS1KP92</accession>
<dbReference type="Proteomes" id="UP000613030">
    <property type="component" value="Unassembled WGS sequence"/>
</dbReference>